<organism evidence="7 8">
    <name type="scientific">Granulicatella adiacens ATCC 49175</name>
    <dbReference type="NCBI Taxonomy" id="638301"/>
    <lineage>
        <taxon>Bacteria</taxon>
        <taxon>Bacillati</taxon>
        <taxon>Bacillota</taxon>
        <taxon>Bacilli</taxon>
        <taxon>Lactobacillales</taxon>
        <taxon>Carnobacteriaceae</taxon>
        <taxon>Granulicatella</taxon>
    </lineage>
</organism>
<dbReference type="InterPro" id="IPR036390">
    <property type="entry name" value="WH_DNA-bd_sf"/>
</dbReference>
<dbReference type="PIRSF" id="PIRSF005485">
    <property type="entry name" value="HrcA"/>
    <property type="match status" value="1"/>
</dbReference>
<dbReference type="EMBL" id="ACKZ01000010">
    <property type="protein sequence ID" value="EEW37842.1"/>
    <property type="molecule type" value="Genomic_DNA"/>
</dbReference>
<dbReference type="InterPro" id="IPR002571">
    <property type="entry name" value="HrcA"/>
</dbReference>
<gene>
    <name evidence="5 7" type="primary">hrcA</name>
    <name evidence="7" type="ORF">HMPREF0444_0430</name>
</gene>
<dbReference type="Proteomes" id="UP000005926">
    <property type="component" value="Unassembled WGS sequence"/>
</dbReference>
<dbReference type="Pfam" id="PF01628">
    <property type="entry name" value="HrcA"/>
    <property type="match status" value="1"/>
</dbReference>
<proteinExistence type="inferred from homology"/>
<sequence length="347" mass="39672">MMLTNRQLLILQLIIQLYTETLEPVGSKKLMEVAELPFSSATIRNEMMKLEELGYLEKNHTSSGRVPSNKGYRYYIDNILPRQKQPVALSVRNQIREVFQQSTLEIQDVFRLSADILATLTNYTAISFGPEVKTATLSGFRLVRLNPNQVMAIVVISNGLVENKVYTIPGAIDDSDLEKVVRIINDELIGVPLDIVAKRLKTDLPILMNRYMNSQIQIVKVIQEMMNRFENDRMHVAGRRYLLNYFDHHANVDQLKGIYQLMDDQSKLHQLVTNDHQDIQIRLGSEMDHPLLGDFSLVTASYETPNQDTGMIALLGPKNMPYSNVLSIVKGLREELATTIEDYYRNL</sequence>
<keyword evidence="1 5" id="KW-0678">Repressor</keyword>
<dbReference type="InterPro" id="IPR021153">
    <property type="entry name" value="HrcA_C"/>
</dbReference>
<dbReference type="NCBIfam" id="TIGR00331">
    <property type="entry name" value="hrcA"/>
    <property type="match status" value="1"/>
</dbReference>
<dbReference type="STRING" id="638301.HMPREF0444_0430"/>
<keyword evidence="4 5" id="KW-0804">Transcription</keyword>
<dbReference type="AlphaFoldDB" id="C8NET5"/>
<dbReference type="RefSeq" id="WP_005605529.1">
    <property type="nucleotide sequence ID" value="NZ_CP102283.1"/>
</dbReference>
<dbReference type="PANTHER" id="PTHR34824">
    <property type="entry name" value="HEAT-INDUCIBLE TRANSCRIPTION REPRESSOR HRCA"/>
    <property type="match status" value="1"/>
</dbReference>
<comment type="caution">
    <text evidence="7">The sequence shown here is derived from an EMBL/GenBank/DDBJ whole genome shotgun (WGS) entry which is preliminary data.</text>
</comment>
<protein>
    <recommendedName>
        <fullName evidence="5">Heat-inducible transcription repressor HrcA</fullName>
    </recommendedName>
</protein>
<dbReference type="Gene3D" id="3.30.450.40">
    <property type="match status" value="1"/>
</dbReference>
<evidence type="ECO:0000256" key="2">
    <source>
        <dbReference type="ARBA" id="ARBA00023015"/>
    </source>
</evidence>
<evidence type="ECO:0000256" key="3">
    <source>
        <dbReference type="ARBA" id="ARBA00023016"/>
    </source>
</evidence>
<evidence type="ECO:0000256" key="4">
    <source>
        <dbReference type="ARBA" id="ARBA00023163"/>
    </source>
</evidence>
<comment type="function">
    <text evidence="5">Negative regulator of class I heat shock genes (grpE-dnaK-dnaJ and groELS operons). Prevents heat-shock induction of these operons.</text>
</comment>
<dbReference type="InterPro" id="IPR036388">
    <property type="entry name" value="WH-like_DNA-bd_sf"/>
</dbReference>
<dbReference type="InterPro" id="IPR029016">
    <property type="entry name" value="GAF-like_dom_sf"/>
</dbReference>
<dbReference type="GO" id="GO:0003677">
    <property type="term" value="F:DNA binding"/>
    <property type="evidence" value="ECO:0007669"/>
    <property type="project" value="InterPro"/>
</dbReference>
<keyword evidence="3 5" id="KW-0346">Stress response</keyword>
<evidence type="ECO:0000256" key="5">
    <source>
        <dbReference type="HAMAP-Rule" id="MF_00081"/>
    </source>
</evidence>
<dbReference type="HOGENOM" id="CLU_050019_1_0_9"/>
<dbReference type="HAMAP" id="MF_00081">
    <property type="entry name" value="HrcA"/>
    <property type="match status" value="1"/>
</dbReference>
<evidence type="ECO:0000256" key="1">
    <source>
        <dbReference type="ARBA" id="ARBA00022491"/>
    </source>
</evidence>
<dbReference type="SUPFAM" id="SSF46785">
    <property type="entry name" value="Winged helix' DNA-binding domain"/>
    <property type="match status" value="1"/>
</dbReference>
<name>C8NET5_9LACT</name>
<comment type="similarity">
    <text evidence="5">Belongs to the HrcA family.</text>
</comment>
<dbReference type="GO" id="GO:0045892">
    <property type="term" value="P:negative regulation of DNA-templated transcription"/>
    <property type="evidence" value="ECO:0007669"/>
    <property type="project" value="UniProtKB-UniRule"/>
</dbReference>
<dbReference type="InterPro" id="IPR023120">
    <property type="entry name" value="WHTH_transcript_rep_HrcA_IDD"/>
</dbReference>
<evidence type="ECO:0000313" key="8">
    <source>
        <dbReference type="Proteomes" id="UP000005926"/>
    </source>
</evidence>
<dbReference type="Gene3D" id="1.10.10.10">
    <property type="entry name" value="Winged helix-like DNA-binding domain superfamily/Winged helix DNA-binding domain"/>
    <property type="match status" value="1"/>
</dbReference>
<dbReference type="eggNOG" id="COG1420">
    <property type="taxonomic scope" value="Bacteria"/>
</dbReference>
<feature type="domain" description="Heat-inducible transcription repressor HrcA C-terminal" evidence="6">
    <location>
        <begin position="108"/>
        <end position="325"/>
    </location>
</feature>
<dbReference type="SUPFAM" id="SSF55781">
    <property type="entry name" value="GAF domain-like"/>
    <property type="match status" value="1"/>
</dbReference>
<dbReference type="Gene3D" id="3.30.390.60">
    <property type="entry name" value="Heat-inducible transcription repressor hrca homolog, domain 3"/>
    <property type="match status" value="1"/>
</dbReference>
<dbReference type="GeneID" id="78413237"/>
<evidence type="ECO:0000259" key="6">
    <source>
        <dbReference type="Pfam" id="PF01628"/>
    </source>
</evidence>
<keyword evidence="2 5" id="KW-0805">Transcription regulation</keyword>
<keyword evidence="8" id="KW-1185">Reference proteome</keyword>
<evidence type="ECO:0000313" key="7">
    <source>
        <dbReference type="EMBL" id="EEW37842.1"/>
    </source>
</evidence>
<reference evidence="7 8" key="1">
    <citation type="submission" date="2009-08" db="EMBL/GenBank/DDBJ databases">
        <authorList>
            <person name="Muzny D."/>
            <person name="Qin X."/>
            <person name="Deng J."/>
            <person name="Jiang H."/>
            <person name="Liu Y."/>
            <person name="Qu J."/>
            <person name="Song X.-Z."/>
            <person name="Zhang L."/>
            <person name="Thornton R."/>
            <person name="Coyle M."/>
            <person name="Francisco L."/>
            <person name="Jackson L."/>
            <person name="Javaid M."/>
            <person name="Korchina V."/>
            <person name="Kovar C."/>
            <person name="Mata R."/>
            <person name="Mathew T."/>
            <person name="Ngo R."/>
            <person name="Nguyen L."/>
            <person name="Nguyen N."/>
            <person name="Okwuonu G."/>
            <person name="Ongeri F."/>
            <person name="Pham C."/>
            <person name="Simmons D."/>
            <person name="Wilczek-Boney K."/>
            <person name="Hale W."/>
            <person name="Jakkamsetti A."/>
            <person name="Pham P."/>
            <person name="Ruth R."/>
            <person name="San Lucas F."/>
            <person name="Warren J."/>
            <person name="Zhang J."/>
            <person name="Zhao Z."/>
            <person name="Zhou C."/>
            <person name="Zhu D."/>
            <person name="Lee S."/>
            <person name="Bess C."/>
            <person name="Blankenburg K."/>
            <person name="Forbes L."/>
            <person name="Fu Q."/>
            <person name="Gubbala S."/>
            <person name="Hirani K."/>
            <person name="Jayaseelan J.C."/>
            <person name="Lara F."/>
            <person name="Munidasa M."/>
            <person name="Palculict T."/>
            <person name="Patil S."/>
            <person name="Pu L.-L."/>
            <person name="Saada N."/>
            <person name="Tang L."/>
            <person name="Weissenberger G."/>
            <person name="Zhu Y."/>
            <person name="Hemphill L."/>
            <person name="Shang Y."/>
            <person name="Youmans B."/>
            <person name="Ayvaz T."/>
            <person name="Ross M."/>
            <person name="Santibanez J."/>
            <person name="Aqrawi P."/>
            <person name="Gross S."/>
            <person name="Joshi V."/>
            <person name="Fowler G."/>
            <person name="Nazareth L."/>
            <person name="Reid J."/>
            <person name="Worley K."/>
            <person name="Petrosino J."/>
            <person name="Highlander S."/>
            <person name="Gibbs R."/>
        </authorList>
    </citation>
    <scope>NUCLEOTIDE SEQUENCE [LARGE SCALE GENOMIC DNA]</scope>
    <source>
        <strain evidence="7 8">ATCC 49175</strain>
    </source>
</reference>
<dbReference type="PANTHER" id="PTHR34824:SF1">
    <property type="entry name" value="HEAT-INDUCIBLE TRANSCRIPTION REPRESSOR HRCA"/>
    <property type="match status" value="1"/>
</dbReference>
<accession>C8NET5</accession>